<protein>
    <submittedName>
        <fullName evidence="9">Nuclease harbi1</fullName>
    </submittedName>
</protein>
<evidence type="ECO:0000256" key="1">
    <source>
        <dbReference type="ARBA" id="ARBA00001968"/>
    </source>
</evidence>
<evidence type="ECO:0000259" key="8">
    <source>
        <dbReference type="Pfam" id="PF13359"/>
    </source>
</evidence>
<keyword evidence="6" id="KW-0378">Hydrolase</keyword>
<organism evidence="9 10">
    <name type="scientific">Lasius niger</name>
    <name type="common">Black garden ant</name>
    <dbReference type="NCBI Taxonomy" id="67767"/>
    <lineage>
        <taxon>Eukaryota</taxon>
        <taxon>Metazoa</taxon>
        <taxon>Ecdysozoa</taxon>
        <taxon>Arthropoda</taxon>
        <taxon>Hexapoda</taxon>
        <taxon>Insecta</taxon>
        <taxon>Pterygota</taxon>
        <taxon>Neoptera</taxon>
        <taxon>Endopterygota</taxon>
        <taxon>Hymenoptera</taxon>
        <taxon>Apocrita</taxon>
        <taxon>Aculeata</taxon>
        <taxon>Formicoidea</taxon>
        <taxon>Formicidae</taxon>
        <taxon>Formicinae</taxon>
        <taxon>Lasius</taxon>
        <taxon>Lasius</taxon>
    </lineage>
</organism>
<dbReference type="GO" id="GO:0016787">
    <property type="term" value="F:hydrolase activity"/>
    <property type="evidence" value="ECO:0007669"/>
    <property type="project" value="UniProtKB-KW"/>
</dbReference>
<evidence type="ECO:0000313" key="10">
    <source>
        <dbReference type="Proteomes" id="UP000036403"/>
    </source>
</evidence>
<dbReference type="GO" id="GO:0005634">
    <property type="term" value="C:nucleus"/>
    <property type="evidence" value="ECO:0007669"/>
    <property type="project" value="UniProtKB-SubCell"/>
</dbReference>
<name>A0A0J7KK12_LASNI</name>
<sequence length="349" mass="40636">MVRYPSVARNDYVTIVELVIDITTALRADLQNERLTGLVPEIKVLITIQFYAQGSYQRSVGNQFHLNVSQPTTSRCLHAVTEAINRRLLRRWVKFPMTEEDRQQAREKFSAAAYPFESAIGAIDCTFIHILAPHEHEKAFINHHGHHSLNVQAIVDPYMKLLNINPRYPGARNDAYIWSTSPIRRAMEFHYNRGERKTWLIGDAGYPLEPWLMTPLADFPEDTRQFQYTQQLCKARNVVERFFGVFKSVWRCLSYQRVLMYKPAFAAKIVNACAVLHNIRIQHRLQFKEFQAPIVADNHQHENAGLIDVNEDLARRGPRALAQRIQCQIMRERFPNYRDAQGEVRAEYD</sequence>
<gene>
    <name evidence="9" type="ORF">RF55_9611</name>
</gene>
<dbReference type="STRING" id="67767.A0A0J7KK12"/>
<proteinExistence type="inferred from homology"/>
<dbReference type="Proteomes" id="UP000036403">
    <property type="component" value="Unassembled WGS sequence"/>
</dbReference>
<accession>A0A0J7KK12</accession>
<dbReference type="AlphaFoldDB" id="A0A0J7KK12"/>
<comment type="subcellular location">
    <subcellularLocation>
        <location evidence="2">Nucleus</location>
    </subcellularLocation>
</comment>
<dbReference type="GO" id="GO:0046872">
    <property type="term" value="F:metal ion binding"/>
    <property type="evidence" value="ECO:0007669"/>
    <property type="project" value="UniProtKB-KW"/>
</dbReference>
<dbReference type="PANTHER" id="PTHR22930:SF227">
    <property type="entry name" value="DDE TNP4 DOMAIN-CONTAINING PROTEIN"/>
    <property type="match status" value="1"/>
</dbReference>
<comment type="similarity">
    <text evidence="3">Belongs to the HARBI1 family.</text>
</comment>
<evidence type="ECO:0000256" key="7">
    <source>
        <dbReference type="ARBA" id="ARBA00023242"/>
    </source>
</evidence>
<dbReference type="GO" id="GO:0004518">
    <property type="term" value="F:nuclease activity"/>
    <property type="evidence" value="ECO:0007669"/>
    <property type="project" value="UniProtKB-KW"/>
</dbReference>
<feature type="domain" description="DDE Tnp4" evidence="8">
    <location>
        <begin position="123"/>
        <end position="278"/>
    </location>
</feature>
<keyword evidence="4" id="KW-0540">Nuclease</keyword>
<keyword evidence="10" id="KW-1185">Reference proteome</keyword>
<evidence type="ECO:0000256" key="6">
    <source>
        <dbReference type="ARBA" id="ARBA00022801"/>
    </source>
</evidence>
<dbReference type="Pfam" id="PF13359">
    <property type="entry name" value="DDE_Tnp_4"/>
    <property type="match status" value="1"/>
</dbReference>
<evidence type="ECO:0000256" key="2">
    <source>
        <dbReference type="ARBA" id="ARBA00004123"/>
    </source>
</evidence>
<comment type="cofactor">
    <cofactor evidence="1">
        <name>a divalent metal cation</name>
        <dbReference type="ChEBI" id="CHEBI:60240"/>
    </cofactor>
</comment>
<comment type="caution">
    <text evidence="9">The sequence shown here is derived from an EMBL/GenBank/DDBJ whole genome shotgun (WGS) entry which is preliminary data.</text>
</comment>
<dbReference type="EMBL" id="LBMM01006437">
    <property type="protein sequence ID" value="KMQ90607.1"/>
    <property type="molecule type" value="Genomic_DNA"/>
</dbReference>
<reference evidence="9 10" key="1">
    <citation type="submission" date="2015-04" db="EMBL/GenBank/DDBJ databases">
        <title>Lasius niger genome sequencing.</title>
        <authorList>
            <person name="Konorov E.A."/>
            <person name="Nikitin M.A."/>
            <person name="Kirill M.V."/>
            <person name="Chang P."/>
        </authorList>
    </citation>
    <scope>NUCLEOTIDE SEQUENCE [LARGE SCALE GENOMIC DNA]</scope>
    <source>
        <tissue evidence="9">Whole</tissue>
    </source>
</reference>
<keyword evidence="7" id="KW-0539">Nucleus</keyword>
<keyword evidence="5" id="KW-0479">Metal-binding</keyword>
<evidence type="ECO:0000313" key="9">
    <source>
        <dbReference type="EMBL" id="KMQ90607.1"/>
    </source>
</evidence>
<evidence type="ECO:0000256" key="5">
    <source>
        <dbReference type="ARBA" id="ARBA00022723"/>
    </source>
</evidence>
<dbReference type="OrthoDB" id="6581538at2759"/>
<evidence type="ECO:0000256" key="3">
    <source>
        <dbReference type="ARBA" id="ARBA00006958"/>
    </source>
</evidence>
<dbReference type="PANTHER" id="PTHR22930">
    <property type="match status" value="1"/>
</dbReference>
<dbReference type="PaxDb" id="67767-A0A0J7KK12"/>
<dbReference type="InterPro" id="IPR045249">
    <property type="entry name" value="HARBI1-like"/>
</dbReference>
<dbReference type="InterPro" id="IPR027806">
    <property type="entry name" value="HARBI1_dom"/>
</dbReference>
<evidence type="ECO:0000256" key="4">
    <source>
        <dbReference type="ARBA" id="ARBA00022722"/>
    </source>
</evidence>